<proteinExistence type="inferred from homology"/>
<evidence type="ECO:0000256" key="2">
    <source>
        <dbReference type="ARBA" id="ARBA00023015"/>
    </source>
</evidence>
<dbReference type="Gene3D" id="1.10.10.10">
    <property type="entry name" value="Winged helix-like DNA-binding domain superfamily/Winged helix DNA-binding domain"/>
    <property type="match status" value="1"/>
</dbReference>
<evidence type="ECO:0000256" key="1">
    <source>
        <dbReference type="ARBA" id="ARBA00009437"/>
    </source>
</evidence>
<keyword evidence="3" id="KW-0238">DNA-binding</keyword>
<sequence>MDVRAMECFVAVADEGSVSRAASVLQMTQPPLTVRLQNLERELGVPLLVRHGRGVDLTAAGRELAERARRVLTELAAATETVRTIGQGTRGRLTVVAGHSTSPGLLARLAAGGDLGPDVDLRLDCAPDRLAVEQVAQHTAHAGLLHLPPSSPGTVRHRLVRARGLEIAVVAREPLVAILSAAAPASRRDRLDLDDAPALRVELGAQAGGALAEHVRAAAGTATRSVSAGSVVQALAIVEAAGDAYCLLPAEHSRQLPDGLVARRLRQHTGVVETGVCWRPDDDNPVLHRFLRVALSTPEPNVLGPELTRR</sequence>
<dbReference type="Proteomes" id="UP001494902">
    <property type="component" value="Unassembled WGS sequence"/>
</dbReference>
<dbReference type="InterPro" id="IPR036388">
    <property type="entry name" value="WH-like_DNA-bd_sf"/>
</dbReference>
<feature type="domain" description="HTH lysR-type" evidence="5">
    <location>
        <begin position="1"/>
        <end position="58"/>
    </location>
</feature>
<comment type="similarity">
    <text evidence="1">Belongs to the LysR transcriptional regulatory family.</text>
</comment>
<organism evidence="6 7">
    <name type="scientific">Pseudonocardia nematodicida</name>
    <dbReference type="NCBI Taxonomy" id="1206997"/>
    <lineage>
        <taxon>Bacteria</taxon>
        <taxon>Bacillati</taxon>
        <taxon>Actinomycetota</taxon>
        <taxon>Actinomycetes</taxon>
        <taxon>Pseudonocardiales</taxon>
        <taxon>Pseudonocardiaceae</taxon>
        <taxon>Pseudonocardia</taxon>
    </lineage>
</organism>
<evidence type="ECO:0000256" key="3">
    <source>
        <dbReference type="ARBA" id="ARBA00023125"/>
    </source>
</evidence>
<dbReference type="Pfam" id="PF00126">
    <property type="entry name" value="HTH_1"/>
    <property type="match status" value="1"/>
</dbReference>
<keyword evidence="4" id="KW-0804">Transcription</keyword>
<dbReference type="InterPro" id="IPR000847">
    <property type="entry name" value="LysR_HTH_N"/>
</dbReference>
<evidence type="ECO:0000313" key="6">
    <source>
        <dbReference type="EMBL" id="MEQ3549760.1"/>
    </source>
</evidence>
<dbReference type="SUPFAM" id="SSF53850">
    <property type="entry name" value="Periplasmic binding protein-like II"/>
    <property type="match status" value="1"/>
</dbReference>
<dbReference type="Gene3D" id="3.40.190.10">
    <property type="entry name" value="Periplasmic binding protein-like II"/>
    <property type="match status" value="2"/>
</dbReference>
<keyword evidence="7" id="KW-1185">Reference proteome</keyword>
<accession>A0ABV1K5M6</accession>
<keyword evidence="2" id="KW-0805">Transcription regulation</keyword>
<evidence type="ECO:0000259" key="5">
    <source>
        <dbReference type="PROSITE" id="PS50931"/>
    </source>
</evidence>
<dbReference type="PROSITE" id="PS50931">
    <property type="entry name" value="HTH_LYSR"/>
    <property type="match status" value="1"/>
</dbReference>
<dbReference type="PRINTS" id="PR00039">
    <property type="entry name" value="HTHLYSR"/>
</dbReference>
<dbReference type="InterPro" id="IPR005119">
    <property type="entry name" value="LysR_subst-bd"/>
</dbReference>
<dbReference type="Pfam" id="PF03466">
    <property type="entry name" value="LysR_substrate"/>
    <property type="match status" value="1"/>
</dbReference>
<dbReference type="EMBL" id="JBEDNQ010000002">
    <property type="protein sequence ID" value="MEQ3549760.1"/>
    <property type="molecule type" value="Genomic_DNA"/>
</dbReference>
<dbReference type="SUPFAM" id="SSF46785">
    <property type="entry name" value="Winged helix' DNA-binding domain"/>
    <property type="match status" value="1"/>
</dbReference>
<evidence type="ECO:0000313" key="7">
    <source>
        <dbReference type="Proteomes" id="UP001494902"/>
    </source>
</evidence>
<dbReference type="RefSeq" id="WP_349296857.1">
    <property type="nucleotide sequence ID" value="NZ_JBEDNQ010000002.1"/>
</dbReference>
<gene>
    <name evidence="6" type="ORF">WIS52_04695</name>
</gene>
<comment type="caution">
    <text evidence="6">The sequence shown here is derived from an EMBL/GenBank/DDBJ whole genome shotgun (WGS) entry which is preliminary data.</text>
</comment>
<reference evidence="6 7" key="1">
    <citation type="submission" date="2024-03" db="EMBL/GenBank/DDBJ databases">
        <title>Draft genome sequence of Pseudonocardia nematodicida JCM 31783.</title>
        <authorList>
            <person name="Butdee W."/>
            <person name="Duangmal K."/>
        </authorList>
    </citation>
    <scope>NUCLEOTIDE SEQUENCE [LARGE SCALE GENOMIC DNA]</scope>
    <source>
        <strain evidence="6 7">JCM 31783</strain>
    </source>
</reference>
<dbReference type="InterPro" id="IPR036390">
    <property type="entry name" value="WH_DNA-bd_sf"/>
</dbReference>
<dbReference type="PANTHER" id="PTHR30346">
    <property type="entry name" value="TRANSCRIPTIONAL DUAL REGULATOR HCAR-RELATED"/>
    <property type="match status" value="1"/>
</dbReference>
<protein>
    <submittedName>
        <fullName evidence="6">LysR family transcriptional regulator</fullName>
    </submittedName>
</protein>
<dbReference type="PANTHER" id="PTHR30346:SF28">
    <property type="entry name" value="HTH-TYPE TRANSCRIPTIONAL REGULATOR CYNR"/>
    <property type="match status" value="1"/>
</dbReference>
<evidence type="ECO:0000256" key="4">
    <source>
        <dbReference type="ARBA" id="ARBA00023163"/>
    </source>
</evidence>
<name>A0ABV1K5M6_9PSEU</name>